<organism evidence="2 3">
    <name type="scientific">Providencia alcalifaciens DSM 30120</name>
    <dbReference type="NCBI Taxonomy" id="520999"/>
    <lineage>
        <taxon>Bacteria</taxon>
        <taxon>Pseudomonadati</taxon>
        <taxon>Pseudomonadota</taxon>
        <taxon>Gammaproteobacteria</taxon>
        <taxon>Enterobacterales</taxon>
        <taxon>Morganellaceae</taxon>
        <taxon>Providencia</taxon>
    </lineage>
</organism>
<keyword evidence="1" id="KW-1133">Transmembrane helix</keyword>
<evidence type="ECO:0000256" key="1">
    <source>
        <dbReference type="SAM" id="Phobius"/>
    </source>
</evidence>
<comment type="caution">
    <text evidence="2">The sequence shown here is derived from an EMBL/GenBank/DDBJ whole genome shotgun (WGS) entry which is preliminary data.</text>
</comment>
<feature type="transmembrane region" description="Helical" evidence="1">
    <location>
        <begin position="6"/>
        <end position="29"/>
    </location>
</feature>
<dbReference type="AlphaFoldDB" id="B6XIV4"/>
<evidence type="ECO:0000313" key="3">
    <source>
        <dbReference type="Proteomes" id="UP000003729"/>
    </source>
</evidence>
<keyword evidence="1" id="KW-0472">Membrane</keyword>
<reference evidence="2 3" key="2">
    <citation type="submission" date="2008-10" db="EMBL/GenBank/DDBJ databases">
        <authorList>
            <person name="Fulton L."/>
            <person name="Clifton S."/>
            <person name="Fulton B."/>
            <person name="Xu J."/>
            <person name="Minx P."/>
            <person name="Pepin K.H."/>
            <person name="Johnson M."/>
            <person name="Bhonagiri V."/>
            <person name="Nash W.E."/>
            <person name="Mardis E.R."/>
            <person name="Wilson R.K."/>
        </authorList>
    </citation>
    <scope>NUCLEOTIDE SEQUENCE [LARGE SCALE GENOMIC DNA]</scope>
    <source>
        <strain evidence="2 3">DSM 30120</strain>
    </source>
</reference>
<dbReference type="EMBL" id="ABXW01000062">
    <property type="protein sequence ID" value="EEB44491.1"/>
    <property type="molecule type" value="Genomic_DNA"/>
</dbReference>
<reference evidence="2 3" key="1">
    <citation type="submission" date="2008-10" db="EMBL/GenBank/DDBJ databases">
        <title>Draft genome sequence of Providencia alcalifaciens (DSM 30120).</title>
        <authorList>
            <person name="Sudarsanam P."/>
            <person name="Ley R."/>
            <person name="Guruge J."/>
            <person name="Turnbaugh P.J."/>
            <person name="Mahowald M."/>
            <person name="Liep D."/>
            <person name="Gordon J."/>
        </authorList>
    </citation>
    <scope>NUCLEOTIDE SEQUENCE [LARGE SCALE GENOMIC DNA]</scope>
    <source>
        <strain evidence="2 3">DSM 30120</strain>
    </source>
</reference>
<keyword evidence="1" id="KW-0812">Transmembrane</keyword>
<accession>B6XIV4</accession>
<gene>
    <name evidence="2" type="ORF">PROVALCAL_03303</name>
</gene>
<sequence length="46" mass="5286">MTNQTSSLSIGLTTGYVARLFCFCAIFIFENAMQLTKWQHLNELNE</sequence>
<evidence type="ECO:0000313" key="2">
    <source>
        <dbReference type="EMBL" id="EEB44491.1"/>
    </source>
</evidence>
<protein>
    <submittedName>
        <fullName evidence="2">Uncharacterized protein</fullName>
    </submittedName>
</protein>
<dbReference type="Proteomes" id="UP000003729">
    <property type="component" value="Unassembled WGS sequence"/>
</dbReference>
<proteinExistence type="predicted"/>
<name>B6XIV4_9GAMM</name>